<feature type="region of interest" description="Disordered" evidence="1">
    <location>
        <begin position="39"/>
        <end position="59"/>
    </location>
</feature>
<organism evidence="2 3">
    <name type="scientific">Streptosporangium subroseum</name>
    <dbReference type="NCBI Taxonomy" id="106412"/>
    <lineage>
        <taxon>Bacteria</taxon>
        <taxon>Bacillati</taxon>
        <taxon>Actinomycetota</taxon>
        <taxon>Actinomycetes</taxon>
        <taxon>Streptosporangiales</taxon>
        <taxon>Streptosporangiaceae</taxon>
        <taxon>Streptosporangium</taxon>
    </lineage>
</organism>
<evidence type="ECO:0000256" key="1">
    <source>
        <dbReference type="SAM" id="MobiDB-lite"/>
    </source>
</evidence>
<gene>
    <name evidence="2" type="ORF">SAMN05216276_1001349</name>
</gene>
<sequence length="59" mass="6361">MVADSPLTITRASTRGAMVPTDLPGLDVKIGLTAARRATPVIMNPPPRVRRDDGSFTNW</sequence>
<accession>A0A239AEV1</accession>
<reference evidence="2 3" key="1">
    <citation type="submission" date="2017-06" db="EMBL/GenBank/DDBJ databases">
        <authorList>
            <person name="Kim H.J."/>
            <person name="Triplett B.A."/>
        </authorList>
    </citation>
    <scope>NUCLEOTIDE SEQUENCE [LARGE SCALE GENOMIC DNA]</scope>
    <source>
        <strain evidence="2 3">CGMCC 4.2132</strain>
    </source>
</reference>
<name>A0A239AEV1_9ACTN</name>
<keyword evidence="3" id="KW-1185">Reference proteome</keyword>
<dbReference type="Proteomes" id="UP000198282">
    <property type="component" value="Unassembled WGS sequence"/>
</dbReference>
<evidence type="ECO:0000313" key="2">
    <source>
        <dbReference type="EMBL" id="SNR94115.1"/>
    </source>
</evidence>
<dbReference type="AlphaFoldDB" id="A0A239AEV1"/>
<evidence type="ECO:0000313" key="3">
    <source>
        <dbReference type="Proteomes" id="UP000198282"/>
    </source>
</evidence>
<dbReference type="EMBL" id="FZOD01000001">
    <property type="protein sequence ID" value="SNR94115.1"/>
    <property type="molecule type" value="Genomic_DNA"/>
</dbReference>
<protein>
    <submittedName>
        <fullName evidence="2">Uncharacterized protein</fullName>
    </submittedName>
</protein>
<feature type="compositionally biased region" description="Basic and acidic residues" evidence="1">
    <location>
        <begin position="49"/>
        <end position="59"/>
    </location>
</feature>
<proteinExistence type="predicted"/>